<dbReference type="RefSeq" id="WP_213169967.1">
    <property type="nucleotide sequence ID" value="NZ_CP070496.1"/>
</dbReference>
<dbReference type="KEGG" id="nav:JQS30_09035"/>
<name>A0A895XKL8_9ACTN</name>
<reference evidence="1" key="1">
    <citation type="submission" date="2021-02" db="EMBL/GenBank/DDBJ databases">
        <title>Natronoglycomyces albus gen. nov., sp. nov, a haloalkaliphilic actinobacterium from a soda solonchak soil.</title>
        <authorList>
            <person name="Sorokin D.Y."/>
            <person name="Khijniak T.V."/>
            <person name="Zakharycheva A.P."/>
            <person name="Boueva O.V."/>
            <person name="Ariskina E.V."/>
            <person name="Hahnke R.L."/>
            <person name="Bunk B."/>
            <person name="Sproer C."/>
            <person name="Schumann P."/>
            <person name="Evtushenko L.I."/>
            <person name="Kublanov I.V."/>
        </authorList>
    </citation>
    <scope>NUCLEOTIDE SEQUENCE</scope>
    <source>
        <strain evidence="1">DSM 106290</strain>
    </source>
</reference>
<keyword evidence="2" id="KW-1185">Reference proteome</keyword>
<dbReference type="AlphaFoldDB" id="A0A895XKL8"/>
<accession>A0A895XKL8</accession>
<gene>
    <name evidence="1" type="ORF">JQS30_09035</name>
</gene>
<dbReference type="EMBL" id="CP070496">
    <property type="protein sequence ID" value="QSB03969.1"/>
    <property type="molecule type" value="Genomic_DNA"/>
</dbReference>
<protein>
    <submittedName>
        <fullName evidence="1">DUF4928 family protein</fullName>
    </submittedName>
</protein>
<sequence length="334" mass="36592">MTSPAPSGPNDVEVFRQLVTEIEGWYEDQRKSDGRVDPNVMCAGVYAADHLSRAFPLTENDYRTKSQVKGASGSRIKKLLAAHGEERVFLREGGRTSRGTVTLVASLANLINDCLSKHYSTDPNDQARAYIAWSLQEWFVNKIQVDFFDKERLQVEIDPQLPVAAAVAAMIEAGRVRGGNAAGAVAQHLVGAKLELRFPDITINNESYTTADQQTNRAGDFQVGDTGIHVTTSPSQALFTTRCAKNLTDGYRPRVLVPDDKVAAAEQLRELAGLGRQVAVQAIEDFVGTNIEEIAQFTSAGVKSGLRQLLETYNTRVNKVEVDKSLMIEAPQNL</sequence>
<dbReference type="Proteomes" id="UP000662939">
    <property type="component" value="Chromosome"/>
</dbReference>
<dbReference type="InterPro" id="IPR032564">
    <property type="entry name" value="DUF4928"/>
</dbReference>
<organism evidence="1 2">
    <name type="scientific">Natronoglycomyces albus</name>
    <dbReference type="NCBI Taxonomy" id="2811108"/>
    <lineage>
        <taxon>Bacteria</taxon>
        <taxon>Bacillati</taxon>
        <taxon>Actinomycetota</taxon>
        <taxon>Actinomycetes</taxon>
        <taxon>Glycomycetales</taxon>
        <taxon>Glycomycetaceae</taxon>
        <taxon>Natronoglycomyces</taxon>
    </lineage>
</organism>
<dbReference type="REBASE" id="473073">
    <property type="entry name" value="Gba106290ORF9030P"/>
</dbReference>
<evidence type="ECO:0000313" key="1">
    <source>
        <dbReference type="EMBL" id="QSB03969.1"/>
    </source>
</evidence>
<proteinExistence type="predicted"/>
<evidence type="ECO:0000313" key="2">
    <source>
        <dbReference type="Proteomes" id="UP000662939"/>
    </source>
</evidence>
<dbReference type="Pfam" id="PF16280">
    <property type="entry name" value="DUF4928"/>
    <property type="match status" value="1"/>
</dbReference>